<protein>
    <submittedName>
        <fullName evidence="2">Alpha/beta hydrolase</fullName>
    </submittedName>
</protein>
<reference evidence="2 3" key="1">
    <citation type="submission" date="2021-04" db="EMBL/GenBank/DDBJ databases">
        <title>Characterization of the biosynthetic gene cluster of new lipopeptides with antitumor activity in the genome of the marine Streptomyces PHM034.</title>
        <authorList>
            <person name="Ceniceros A."/>
            <person name="Canedo L."/>
            <person name="Mendez C."/>
            <person name="Olano C."/>
            <person name="Schleissner C."/>
            <person name="Cuevas C."/>
            <person name="De La Calle F."/>
            <person name="Salas J.A."/>
        </authorList>
    </citation>
    <scope>NUCLEOTIDE SEQUENCE [LARGE SCALE GENOMIC DNA]</scope>
    <source>
        <strain evidence="2 3">PHM034</strain>
    </source>
</reference>
<dbReference type="Proteomes" id="UP000682308">
    <property type="component" value="Unassembled WGS sequence"/>
</dbReference>
<feature type="domain" description="AB hydrolase-1" evidence="1">
    <location>
        <begin position="56"/>
        <end position="286"/>
    </location>
</feature>
<accession>A0A941J5E6</accession>
<dbReference type="SUPFAM" id="SSF53474">
    <property type="entry name" value="alpha/beta-Hydrolases"/>
    <property type="match status" value="1"/>
</dbReference>
<sequence length="292" mass="33018">MERNESPDATYARTWSNGRGEMRFFTRADGSRLRYYTVGTGPALVLMHTVRGQLDYFQRVIPLLWDNYTVYALDLPGMGWSDIVPGAQYEEPQLRAAVVEFVRGLDLHDVTLSGESLGGALSLSASVDLKDRVSRVVAFNSYDYPQGGERGNWIARVIISSVRMPVLGPFFATQEPRPIFRAILQGGYVDKTRLPEDFITELLRSGRRKGYDKVARGIFRSLKGFDRARERYPRVSAPVTLVYSENDWSRPAERDRVANALTDVHRITVPRTGHFSALERPDEMARILLDAA</sequence>
<proteinExistence type="predicted"/>
<evidence type="ECO:0000259" key="1">
    <source>
        <dbReference type="Pfam" id="PF12697"/>
    </source>
</evidence>
<dbReference type="GO" id="GO:0016787">
    <property type="term" value="F:hydrolase activity"/>
    <property type="evidence" value="ECO:0007669"/>
    <property type="project" value="UniProtKB-KW"/>
</dbReference>
<evidence type="ECO:0000313" key="3">
    <source>
        <dbReference type="Proteomes" id="UP000682308"/>
    </source>
</evidence>
<organism evidence="2 3">
    <name type="scientific">Streptomyces tuirus</name>
    <dbReference type="NCBI Taxonomy" id="68278"/>
    <lineage>
        <taxon>Bacteria</taxon>
        <taxon>Bacillati</taxon>
        <taxon>Actinomycetota</taxon>
        <taxon>Actinomycetes</taxon>
        <taxon>Kitasatosporales</taxon>
        <taxon>Streptomycetaceae</taxon>
        <taxon>Streptomyces</taxon>
    </lineage>
</organism>
<gene>
    <name evidence="2" type="ORF">KEF29_13070</name>
</gene>
<dbReference type="Pfam" id="PF12697">
    <property type="entry name" value="Abhydrolase_6"/>
    <property type="match status" value="1"/>
</dbReference>
<dbReference type="AlphaFoldDB" id="A0A941J5E6"/>
<evidence type="ECO:0000313" key="2">
    <source>
        <dbReference type="EMBL" id="MBR8639929.1"/>
    </source>
</evidence>
<dbReference type="InterPro" id="IPR029058">
    <property type="entry name" value="AB_hydrolase_fold"/>
</dbReference>
<keyword evidence="2" id="KW-0378">Hydrolase</keyword>
<keyword evidence="3" id="KW-1185">Reference proteome</keyword>
<dbReference type="PRINTS" id="PR00111">
    <property type="entry name" value="ABHYDROLASE"/>
</dbReference>
<dbReference type="InterPro" id="IPR000073">
    <property type="entry name" value="AB_hydrolase_1"/>
</dbReference>
<dbReference type="PANTHER" id="PTHR46438">
    <property type="entry name" value="ALPHA/BETA-HYDROLASES SUPERFAMILY PROTEIN"/>
    <property type="match status" value="1"/>
</dbReference>
<dbReference type="PANTHER" id="PTHR46438:SF11">
    <property type="entry name" value="LIPASE-RELATED"/>
    <property type="match status" value="1"/>
</dbReference>
<comment type="caution">
    <text evidence="2">The sequence shown here is derived from an EMBL/GenBank/DDBJ whole genome shotgun (WGS) entry which is preliminary data.</text>
</comment>
<dbReference type="Gene3D" id="3.40.50.1820">
    <property type="entry name" value="alpha/beta hydrolase"/>
    <property type="match status" value="1"/>
</dbReference>
<dbReference type="EMBL" id="JAGTPG010000002">
    <property type="protein sequence ID" value="MBR8639929.1"/>
    <property type="molecule type" value="Genomic_DNA"/>
</dbReference>
<name>A0A941J5E6_9ACTN</name>